<evidence type="ECO:0000313" key="2">
    <source>
        <dbReference type="Proteomes" id="UP000183832"/>
    </source>
</evidence>
<reference evidence="1 2" key="1">
    <citation type="submission" date="2015-04" db="EMBL/GenBank/DDBJ databases">
        <authorList>
            <person name="Syromyatnikov M.Y."/>
            <person name="Popov V.N."/>
        </authorList>
    </citation>
    <scope>NUCLEOTIDE SEQUENCE [LARGE SCALE GENOMIC DNA]</scope>
</reference>
<gene>
    <name evidence="1" type="ORF">CLUMA_CG003100</name>
</gene>
<dbReference type="EMBL" id="CVRI01000012">
    <property type="protein sequence ID" value="CRK89341.1"/>
    <property type="molecule type" value="Genomic_DNA"/>
</dbReference>
<dbReference type="Proteomes" id="UP000183832">
    <property type="component" value="Unassembled WGS sequence"/>
</dbReference>
<organism evidence="1 2">
    <name type="scientific">Clunio marinus</name>
    <dbReference type="NCBI Taxonomy" id="568069"/>
    <lineage>
        <taxon>Eukaryota</taxon>
        <taxon>Metazoa</taxon>
        <taxon>Ecdysozoa</taxon>
        <taxon>Arthropoda</taxon>
        <taxon>Hexapoda</taxon>
        <taxon>Insecta</taxon>
        <taxon>Pterygota</taxon>
        <taxon>Neoptera</taxon>
        <taxon>Endopterygota</taxon>
        <taxon>Diptera</taxon>
        <taxon>Nematocera</taxon>
        <taxon>Chironomoidea</taxon>
        <taxon>Chironomidae</taxon>
        <taxon>Clunio</taxon>
    </lineage>
</organism>
<protein>
    <submittedName>
        <fullName evidence="1">CLUMA_CG003100, isoform A</fullName>
    </submittedName>
</protein>
<name>A0A1J1HMR6_9DIPT</name>
<dbReference type="AlphaFoldDB" id="A0A1J1HMR6"/>
<sequence>MHVRKLEKNFSKNFPHFIHQHMRLNGRINTKTTQNSIKLCVNLRDATKESSLIIPQVKSLRSCIEMRDNYGNRSEP</sequence>
<proteinExistence type="predicted"/>
<keyword evidence="2" id="KW-1185">Reference proteome</keyword>
<evidence type="ECO:0000313" key="1">
    <source>
        <dbReference type="EMBL" id="CRK89341.1"/>
    </source>
</evidence>
<accession>A0A1J1HMR6</accession>